<name>A0ABP3FNT4_9GAMM</name>
<organism evidence="1 2">
    <name type="scientific">Psychrobacter aestuarii</name>
    <dbReference type="NCBI Taxonomy" id="556327"/>
    <lineage>
        <taxon>Bacteria</taxon>
        <taxon>Pseudomonadati</taxon>
        <taxon>Pseudomonadota</taxon>
        <taxon>Gammaproteobacteria</taxon>
        <taxon>Moraxellales</taxon>
        <taxon>Moraxellaceae</taxon>
        <taxon>Psychrobacter</taxon>
    </lineage>
</organism>
<evidence type="ECO:0008006" key="3">
    <source>
        <dbReference type="Google" id="ProtNLM"/>
    </source>
</evidence>
<evidence type="ECO:0000313" key="1">
    <source>
        <dbReference type="EMBL" id="GAA0320036.1"/>
    </source>
</evidence>
<dbReference type="InterPro" id="IPR049585">
    <property type="entry name" value="CdiI_EcoliA0-like"/>
</dbReference>
<keyword evidence="2" id="KW-1185">Reference proteome</keyword>
<protein>
    <recommendedName>
        <fullName evidence="3">Barstar (barnase inhibitor) domain-containing protein</fullName>
    </recommendedName>
</protein>
<proteinExistence type="predicted"/>
<sequence length="122" mass="14225">MTLFEECREALKDDFSILDDEHKAITILNSFPVNNNYITWSEIEYRDYECMEDLISDLSVLHNKSLYVIADSHNMPVFKSNLELIIENIYDVSALSPKVLIFNEEVLMEPLFPSYTLRVGLK</sequence>
<dbReference type="EMBL" id="BAAAFR010000005">
    <property type="protein sequence ID" value="GAA0320036.1"/>
    <property type="molecule type" value="Genomic_DNA"/>
</dbReference>
<dbReference type="CDD" id="cd20693">
    <property type="entry name" value="CdiI_EcoliA0-like"/>
    <property type="match status" value="1"/>
</dbReference>
<evidence type="ECO:0000313" key="2">
    <source>
        <dbReference type="Proteomes" id="UP001501787"/>
    </source>
</evidence>
<comment type="caution">
    <text evidence="1">The sequence shown here is derived from an EMBL/GenBank/DDBJ whole genome shotgun (WGS) entry which is preliminary data.</text>
</comment>
<reference evidence="2" key="1">
    <citation type="journal article" date="2019" name="Int. J. Syst. Evol. Microbiol.">
        <title>The Global Catalogue of Microorganisms (GCM) 10K type strain sequencing project: providing services to taxonomists for standard genome sequencing and annotation.</title>
        <authorList>
            <consortium name="The Broad Institute Genomics Platform"/>
            <consortium name="The Broad Institute Genome Sequencing Center for Infectious Disease"/>
            <person name="Wu L."/>
            <person name="Ma J."/>
        </authorList>
    </citation>
    <scope>NUCLEOTIDE SEQUENCE [LARGE SCALE GENOMIC DNA]</scope>
    <source>
        <strain evidence="2">JCM 16343</strain>
    </source>
</reference>
<accession>A0ABP3FNT4</accession>
<dbReference type="Pfam" id="PF24172">
    <property type="entry name" value="CdiI_ImmP"/>
    <property type="match status" value="1"/>
</dbReference>
<dbReference type="Proteomes" id="UP001501787">
    <property type="component" value="Unassembled WGS sequence"/>
</dbReference>
<dbReference type="RefSeq" id="WP_201505295.1">
    <property type="nucleotide sequence ID" value="NZ_BAAAFR010000005.1"/>
</dbReference>
<gene>
    <name evidence="1" type="ORF">GCM10009129_17160</name>
</gene>